<dbReference type="InterPro" id="IPR036922">
    <property type="entry name" value="Rieske_2Fe-2S_sf"/>
</dbReference>
<feature type="domain" description="Rieske" evidence="6">
    <location>
        <begin position="410"/>
        <end position="495"/>
    </location>
</feature>
<dbReference type="GO" id="GO:0016705">
    <property type="term" value="F:oxidoreductase activity, acting on paired donors, with incorporation or reduction of molecular oxygen"/>
    <property type="evidence" value="ECO:0007669"/>
    <property type="project" value="UniProtKB-ARBA"/>
</dbReference>
<keyword evidence="8" id="KW-1185">Reference proteome</keyword>
<evidence type="ECO:0000313" key="8">
    <source>
        <dbReference type="Proteomes" id="UP000233750"/>
    </source>
</evidence>
<dbReference type="FunFam" id="2.102.10.10:FF:000014">
    <property type="entry name" value="Oxidoreductase, FAD dependent"/>
    <property type="match status" value="1"/>
</dbReference>
<dbReference type="GO" id="GO:0005737">
    <property type="term" value="C:cytoplasm"/>
    <property type="evidence" value="ECO:0007669"/>
    <property type="project" value="TreeGrafter"/>
</dbReference>
<evidence type="ECO:0000256" key="3">
    <source>
        <dbReference type="ARBA" id="ARBA00023004"/>
    </source>
</evidence>
<dbReference type="InterPro" id="IPR006076">
    <property type="entry name" value="FAD-dep_OxRdtase"/>
</dbReference>
<dbReference type="GO" id="GO:0046872">
    <property type="term" value="F:metal ion binding"/>
    <property type="evidence" value="ECO:0007669"/>
    <property type="project" value="UniProtKB-KW"/>
</dbReference>
<dbReference type="SUPFAM" id="SSF50022">
    <property type="entry name" value="ISP domain"/>
    <property type="match status" value="1"/>
</dbReference>
<evidence type="ECO:0000256" key="2">
    <source>
        <dbReference type="ARBA" id="ARBA00022723"/>
    </source>
</evidence>
<dbReference type="Gene3D" id="3.30.9.10">
    <property type="entry name" value="D-Amino Acid Oxidase, subunit A, domain 2"/>
    <property type="match status" value="1"/>
</dbReference>
<evidence type="ECO:0000259" key="6">
    <source>
        <dbReference type="PROSITE" id="PS51296"/>
    </source>
</evidence>
<dbReference type="Gene3D" id="2.102.10.10">
    <property type="entry name" value="Rieske [2Fe-2S] iron-sulphur domain"/>
    <property type="match status" value="1"/>
</dbReference>
<organism evidence="7 8">
    <name type="scientific">Amycolatopsis echigonensis</name>
    <dbReference type="NCBI Taxonomy" id="2576905"/>
    <lineage>
        <taxon>Bacteria</taxon>
        <taxon>Bacillati</taxon>
        <taxon>Actinomycetota</taxon>
        <taxon>Actinomycetes</taxon>
        <taxon>Pseudonocardiales</taxon>
        <taxon>Pseudonocardiaceae</taxon>
        <taxon>Amycolatopsis</taxon>
    </lineage>
</organism>
<dbReference type="PANTHER" id="PTHR13847">
    <property type="entry name" value="SARCOSINE DEHYDROGENASE-RELATED"/>
    <property type="match status" value="1"/>
</dbReference>
<sequence>MTTTADQSLWLATASATSRSSLSGRGRAEVAVIGGGIAGMTTALLLARRGVNVAVLESGRVAEGASGNNTAKVTALQSTVYSTLLREHDAATATAYADAALAGVELVAELTEPISCGLRRLPAATFAMDADEVDTVRAEYEAAKQAGLPVEWTTTLDVPVPVHGAVRLPEQLALHPADYVRGLADAVEAEGGRVFEDSRVRQVSAAPPYRITTDGGALDAENVVVATHYPMLDRGLFFPRLEVQRSYCVAATLKSGKPPQALAISAGSPLWSFASYEDRLILGGQGHPAGDPVDFARYTELGEFAARHFDLDEVTHRWSAQDPKAYDSIPVAGPYFPGARKLWVETGFGKWGLAMGTVAAAVVADGITGSANPHRNLFSPQRISLRSASKLVQQNAKVAKDFVGDRLAQVDAKSTEDIAVDQAKVLPDGRGRKGVYRDREGTLHAVSMRCTHLGCFVRFNAAERSWDCPCHGSRFDVDGAVLEGPATAPLPRRNP</sequence>
<comment type="caution">
    <text evidence="7">The sequence shown here is derived from an EMBL/GenBank/DDBJ whole genome shotgun (WGS) entry which is preliminary data.</text>
</comment>
<evidence type="ECO:0000256" key="4">
    <source>
        <dbReference type="ARBA" id="ARBA00023014"/>
    </source>
</evidence>
<dbReference type="Gene3D" id="3.50.50.60">
    <property type="entry name" value="FAD/NAD(P)-binding domain"/>
    <property type="match status" value="1"/>
</dbReference>
<dbReference type="OrthoDB" id="9767869at2"/>
<accession>A0A2N3WR84</accession>
<dbReference type="InterPro" id="IPR036188">
    <property type="entry name" value="FAD/NAD-bd_sf"/>
</dbReference>
<dbReference type="GO" id="GO:0051537">
    <property type="term" value="F:2 iron, 2 sulfur cluster binding"/>
    <property type="evidence" value="ECO:0007669"/>
    <property type="project" value="UniProtKB-KW"/>
</dbReference>
<protein>
    <submittedName>
        <fullName evidence="7">Glycine/D-amino acid oxidase-like deaminating enzyme</fullName>
    </submittedName>
</protein>
<reference evidence="7 8" key="1">
    <citation type="submission" date="2017-12" db="EMBL/GenBank/DDBJ databases">
        <title>Sequencing the genomes of 1000 Actinobacteria strains.</title>
        <authorList>
            <person name="Klenk H.-P."/>
        </authorList>
    </citation>
    <scope>NUCLEOTIDE SEQUENCE [LARGE SCALE GENOMIC DNA]</scope>
    <source>
        <strain evidence="7 8">DSM 45165</strain>
    </source>
</reference>
<dbReference type="AlphaFoldDB" id="A0A2N3WR84"/>
<dbReference type="PROSITE" id="PS51296">
    <property type="entry name" value="RIESKE"/>
    <property type="match status" value="1"/>
</dbReference>
<dbReference type="EMBL" id="PJMY01000003">
    <property type="protein sequence ID" value="PKV96384.1"/>
    <property type="molecule type" value="Genomic_DNA"/>
</dbReference>
<evidence type="ECO:0000256" key="1">
    <source>
        <dbReference type="ARBA" id="ARBA00022714"/>
    </source>
</evidence>
<dbReference type="InterPro" id="IPR005805">
    <property type="entry name" value="Rieske_Fe-S_prot_C"/>
</dbReference>
<dbReference type="PANTHER" id="PTHR13847:SF274">
    <property type="entry name" value="RIESKE 2FE-2S IRON-SULFUR PROTEIN YHFW-RELATED"/>
    <property type="match status" value="1"/>
</dbReference>
<keyword evidence="5" id="KW-1015">Disulfide bond</keyword>
<dbReference type="Pfam" id="PF00355">
    <property type="entry name" value="Rieske"/>
    <property type="match status" value="1"/>
</dbReference>
<evidence type="ECO:0000256" key="5">
    <source>
        <dbReference type="ARBA" id="ARBA00023157"/>
    </source>
</evidence>
<dbReference type="SUPFAM" id="SSF51905">
    <property type="entry name" value="FAD/NAD(P)-binding domain"/>
    <property type="match status" value="1"/>
</dbReference>
<keyword evidence="2" id="KW-0479">Metal-binding</keyword>
<proteinExistence type="predicted"/>
<dbReference type="PRINTS" id="PR00162">
    <property type="entry name" value="RIESKE"/>
</dbReference>
<name>A0A2N3WR84_9PSEU</name>
<dbReference type="Proteomes" id="UP000233750">
    <property type="component" value="Unassembled WGS sequence"/>
</dbReference>
<dbReference type="GO" id="GO:0016020">
    <property type="term" value="C:membrane"/>
    <property type="evidence" value="ECO:0007669"/>
    <property type="project" value="InterPro"/>
</dbReference>
<keyword evidence="4" id="KW-0411">Iron-sulfur</keyword>
<dbReference type="GO" id="GO:0004497">
    <property type="term" value="F:monooxygenase activity"/>
    <property type="evidence" value="ECO:0007669"/>
    <property type="project" value="UniProtKB-ARBA"/>
</dbReference>
<dbReference type="InterPro" id="IPR017941">
    <property type="entry name" value="Rieske_2Fe-2S"/>
</dbReference>
<gene>
    <name evidence="7" type="ORF">ATK30_7330</name>
</gene>
<dbReference type="Pfam" id="PF01266">
    <property type="entry name" value="DAO"/>
    <property type="match status" value="1"/>
</dbReference>
<evidence type="ECO:0000313" key="7">
    <source>
        <dbReference type="EMBL" id="PKV96384.1"/>
    </source>
</evidence>
<keyword evidence="3" id="KW-0408">Iron</keyword>
<dbReference type="RefSeq" id="WP_101439262.1">
    <property type="nucleotide sequence ID" value="NZ_PJMY01000003.1"/>
</dbReference>
<keyword evidence="1" id="KW-0001">2Fe-2S</keyword>